<evidence type="ECO:0000259" key="11">
    <source>
        <dbReference type="Pfam" id="PF00694"/>
    </source>
</evidence>
<feature type="compositionally biased region" description="Low complexity" evidence="9">
    <location>
        <begin position="7"/>
        <end position="20"/>
    </location>
</feature>
<dbReference type="InterPro" id="IPR015928">
    <property type="entry name" value="Aconitase/3IPM_dehydase_swvl"/>
</dbReference>
<gene>
    <name evidence="12" type="ORF">PPROV_000691200</name>
</gene>
<dbReference type="SUPFAM" id="SSF53732">
    <property type="entry name" value="Aconitase iron-sulfur domain"/>
    <property type="match status" value="1"/>
</dbReference>
<dbReference type="Proteomes" id="UP000660262">
    <property type="component" value="Unassembled WGS sequence"/>
</dbReference>
<dbReference type="FunFam" id="3.30.499.10:FF:000002">
    <property type="entry name" value="Aconitate hydratase"/>
    <property type="match status" value="1"/>
</dbReference>
<dbReference type="PROSITE" id="PS00450">
    <property type="entry name" value="ACONITASE_1"/>
    <property type="match status" value="1"/>
</dbReference>
<organism evidence="12 13">
    <name type="scientific">Pycnococcus provasolii</name>
    <dbReference type="NCBI Taxonomy" id="41880"/>
    <lineage>
        <taxon>Eukaryota</taxon>
        <taxon>Viridiplantae</taxon>
        <taxon>Chlorophyta</taxon>
        <taxon>Pseudoscourfieldiophyceae</taxon>
        <taxon>Pseudoscourfieldiales</taxon>
        <taxon>Pycnococcaceae</taxon>
        <taxon>Pycnococcus</taxon>
    </lineage>
</organism>
<dbReference type="FunFam" id="3.30.499.10:FF:000005">
    <property type="entry name" value="cytoplasmic aconitate hydratase"/>
    <property type="match status" value="1"/>
</dbReference>
<dbReference type="OrthoDB" id="1391587at2759"/>
<dbReference type="GO" id="GO:0046872">
    <property type="term" value="F:metal ion binding"/>
    <property type="evidence" value="ECO:0007669"/>
    <property type="project" value="UniProtKB-KW"/>
</dbReference>
<keyword evidence="4" id="KW-0479">Metal-binding</keyword>
<dbReference type="NCBIfam" id="NF006757">
    <property type="entry name" value="PRK09277.1"/>
    <property type="match status" value="1"/>
</dbReference>
<keyword evidence="13" id="KW-1185">Reference proteome</keyword>
<comment type="similarity">
    <text evidence="2">Belongs to the aconitase/IPM isomerase family.</text>
</comment>
<dbReference type="GO" id="GO:0006102">
    <property type="term" value="P:isocitrate metabolic process"/>
    <property type="evidence" value="ECO:0007669"/>
    <property type="project" value="UniProtKB-ARBA"/>
</dbReference>
<evidence type="ECO:0000256" key="4">
    <source>
        <dbReference type="ARBA" id="ARBA00022723"/>
    </source>
</evidence>
<dbReference type="InterPro" id="IPR001030">
    <property type="entry name" value="Acoase/IPM_deHydtase_lsu_aba"/>
</dbReference>
<evidence type="ECO:0000256" key="9">
    <source>
        <dbReference type="SAM" id="MobiDB-lite"/>
    </source>
</evidence>
<feature type="domain" description="Aconitase A/isopropylmalate dehydratase small subunit swivel" evidence="11">
    <location>
        <begin position="743"/>
        <end position="889"/>
    </location>
</feature>
<dbReference type="CDD" id="cd01586">
    <property type="entry name" value="AcnA_IRP"/>
    <property type="match status" value="1"/>
</dbReference>
<dbReference type="PANTHER" id="PTHR11670">
    <property type="entry name" value="ACONITASE/IRON-RESPONSIVE ELEMENT FAMILY MEMBER"/>
    <property type="match status" value="1"/>
</dbReference>
<comment type="catalytic activity">
    <reaction evidence="8">
        <text>citrate = D-threo-isocitrate</text>
        <dbReference type="Rhea" id="RHEA:10336"/>
        <dbReference type="ChEBI" id="CHEBI:15562"/>
        <dbReference type="ChEBI" id="CHEBI:16947"/>
        <dbReference type="EC" id="4.2.1.3"/>
    </reaction>
</comment>
<dbReference type="Gene3D" id="6.10.190.10">
    <property type="match status" value="1"/>
</dbReference>
<dbReference type="InterPro" id="IPR015931">
    <property type="entry name" value="Acnase/IPM_dHydase_lsu_aba_1/3"/>
</dbReference>
<dbReference type="PRINTS" id="PR00415">
    <property type="entry name" value="ACONITASE"/>
</dbReference>
<dbReference type="EC" id="4.2.1.3" evidence="3"/>
<protein>
    <recommendedName>
        <fullName evidence="3">aconitate hydratase</fullName>
        <ecNumber evidence="3">4.2.1.3</ecNumber>
    </recommendedName>
</protein>
<evidence type="ECO:0000313" key="13">
    <source>
        <dbReference type="Proteomes" id="UP000660262"/>
    </source>
</evidence>
<dbReference type="PROSITE" id="PS01244">
    <property type="entry name" value="ACONITASE_2"/>
    <property type="match status" value="1"/>
</dbReference>
<dbReference type="InterPro" id="IPR036008">
    <property type="entry name" value="Aconitase_4Fe-4S_dom"/>
</dbReference>
<keyword evidence="5" id="KW-0408">Iron</keyword>
<dbReference type="EMBL" id="BNJQ01000019">
    <property type="protein sequence ID" value="GHP08171.1"/>
    <property type="molecule type" value="Genomic_DNA"/>
</dbReference>
<proteinExistence type="inferred from homology"/>
<feature type="domain" description="Aconitase/3-isopropylmalate dehydratase large subunit alpha/beta/alpha" evidence="10">
    <location>
        <begin position="77"/>
        <end position="579"/>
    </location>
</feature>
<evidence type="ECO:0000256" key="3">
    <source>
        <dbReference type="ARBA" id="ARBA00012926"/>
    </source>
</evidence>
<dbReference type="InterPro" id="IPR000573">
    <property type="entry name" value="AconitaseA/IPMdHydase_ssu_swvl"/>
</dbReference>
<dbReference type="FunFam" id="3.20.19.10:FF:000001">
    <property type="entry name" value="Aconitate hydratase"/>
    <property type="match status" value="1"/>
</dbReference>
<feature type="region of interest" description="Disordered" evidence="9">
    <location>
        <begin position="1"/>
        <end position="20"/>
    </location>
</feature>
<accession>A0A830HRU1</accession>
<dbReference type="Pfam" id="PF00694">
    <property type="entry name" value="Aconitase_C"/>
    <property type="match status" value="1"/>
</dbReference>
<dbReference type="SUPFAM" id="SSF52016">
    <property type="entry name" value="LeuD/IlvD-like"/>
    <property type="match status" value="1"/>
</dbReference>
<keyword evidence="7" id="KW-0456">Lyase</keyword>
<keyword evidence="6" id="KW-0411">Iron-sulfur</keyword>
<sequence>MSGGLYSSCRTSLSSSKSGASLGSYYSLQSLNDDRVWALPYSIRVLLESAIRNADGSLVTKDDVEKILSYYSGNTAGNVEVPFIPARVVLQDFTGVPAVVDLAAMRDAVAALGGNPQKVNPLVPVDLVVDHSVQVDVYNDPKAVEKNKAIEMSRNKERFQFIKWGSKAFQNFRVVPPGAGIVHQVNLEYLARVVVNSADEEGGDKSAPVLYPDSCVGTDSHTTMIDGLGVAGWGVGGIEAEAAMLGQPIAMVLPLVVGFHLSGELGVGVTATDLVLTVVEMLRKKKVVGKFVEFYGPGVAKLSLADRATVANMGPEYGATMGFFPIDDVTLDYLTQTGRSDKHVELCRSYAKENGFFLVPETDAKAPRYDDTISLDLSTVVPCLSGPKRPHDRVALHQMPSDWKQCLSAPVGFKGFGLKPEHLDDQIEVTLGGGEKCTLKHGSIVIAAITSCTNTSNPEVMVASGLVAKAAVEKGLKMPAHIKTSLAPGSNVVTDYLIEANLLKPLEALGFGVVGYGCTTCIGNSGELDPAVTEAITSKDLVSCSVLSGNRNFEGRVHPLTRGNYLASPPLVVAYALAGRVDIDFEKEPIGTGKDGSPVFLRDIWPDNQLIKQTVAKVNTPAKYRDAYERIFTKRGFSIEKNVMRPIRSMKRMLSGKMLPSKGKDAWSILKVPGEGQQLFQWDPESTYIKQPPYFDGMTAEVSPVLGDAKKIKDARCLLLLGDSVTTDHISPAGNIALKSPAAKYLMDRGVERKDFNSYGARRGHDEVMARGTFANVRMVNELLKNEKVVAKCADQLKGAKGAPEAPKTLHVPSMTLDYVYNVAQRYANEDKCDMIVIAGLEYGTGSSRDWAAKGPYLLGMKAAIATTFERIHRSNLIGMGVLPLQFKDGESSGTHKLTGLETYTVHLPDTFDEIKPGMTIKVTAKAAPDGVNTTFDTTLRIDTMPEVGYFKNGGILQTVVRQLAK</sequence>
<evidence type="ECO:0000313" key="12">
    <source>
        <dbReference type="EMBL" id="GHP08171.1"/>
    </source>
</evidence>
<evidence type="ECO:0000256" key="1">
    <source>
        <dbReference type="ARBA" id="ARBA00001966"/>
    </source>
</evidence>
<name>A0A830HRU1_9CHLO</name>
<evidence type="ECO:0000256" key="2">
    <source>
        <dbReference type="ARBA" id="ARBA00007185"/>
    </source>
</evidence>
<comment type="caution">
    <text evidence="12">The sequence shown here is derived from an EMBL/GenBank/DDBJ whole genome shotgun (WGS) entry which is preliminary data.</text>
</comment>
<dbReference type="InterPro" id="IPR006249">
    <property type="entry name" value="Aconitase/IRP2"/>
</dbReference>
<dbReference type="Pfam" id="PF00330">
    <property type="entry name" value="Aconitase"/>
    <property type="match status" value="1"/>
</dbReference>
<dbReference type="AlphaFoldDB" id="A0A830HRU1"/>
<dbReference type="Gene3D" id="3.30.499.10">
    <property type="entry name" value="Aconitase, domain 3"/>
    <property type="match status" value="2"/>
</dbReference>
<evidence type="ECO:0000256" key="5">
    <source>
        <dbReference type="ARBA" id="ARBA00023004"/>
    </source>
</evidence>
<dbReference type="GO" id="GO:0006101">
    <property type="term" value="P:citrate metabolic process"/>
    <property type="evidence" value="ECO:0007669"/>
    <property type="project" value="UniProtKB-ARBA"/>
</dbReference>
<evidence type="ECO:0000256" key="8">
    <source>
        <dbReference type="ARBA" id="ARBA00023501"/>
    </source>
</evidence>
<comment type="cofactor">
    <cofactor evidence="1">
        <name>[4Fe-4S] cluster</name>
        <dbReference type="ChEBI" id="CHEBI:49883"/>
    </cofactor>
</comment>
<dbReference type="InterPro" id="IPR018136">
    <property type="entry name" value="Aconitase_4Fe-4S_BS"/>
</dbReference>
<evidence type="ECO:0000259" key="10">
    <source>
        <dbReference type="Pfam" id="PF00330"/>
    </source>
</evidence>
<reference evidence="12" key="1">
    <citation type="submission" date="2020-10" db="EMBL/GenBank/DDBJ databases">
        <title>Unveiling of a novel bifunctional photoreceptor, Dualchrome1, isolated from a cosmopolitan green alga.</title>
        <authorList>
            <person name="Suzuki S."/>
            <person name="Kawachi M."/>
        </authorList>
    </citation>
    <scope>NUCLEOTIDE SEQUENCE</scope>
    <source>
        <strain evidence="12">NIES 2893</strain>
    </source>
</reference>
<evidence type="ECO:0000256" key="7">
    <source>
        <dbReference type="ARBA" id="ARBA00023239"/>
    </source>
</evidence>
<dbReference type="GO" id="GO:0051536">
    <property type="term" value="F:iron-sulfur cluster binding"/>
    <property type="evidence" value="ECO:0007669"/>
    <property type="project" value="UniProtKB-KW"/>
</dbReference>
<evidence type="ECO:0000256" key="6">
    <source>
        <dbReference type="ARBA" id="ARBA00023014"/>
    </source>
</evidence>
<dbReference type="GO" id="GO:0003994">
    <property type="term" value="F:aconitate hydratase activity"/>
    <property type="evidence" value="ECO:0007669"/>
    <property type="project" value="UniProtKB-EC"/>
</dbReference>
<dbReference type="Gene3D" id="3.20.19.10">
    <property type="entry name" value="Aconitase, domain 4"/>
    <property type="match status" value="1"/>
</dbReference>